<dbReference type="EMBL" id="MHWB01000009">
    <property type="protein sequence ID" value="OHB01955.1"/>
    <property type="molecule type" value="Genomic_DNA"/>
</dbReference>
<dbReference type="PANTHER" id="PTHR11705">
    <property type="entry name" value="PROTEASE FAMILY M14 CARBOXYPEPTIDASE A,B"/>
    <property type="match status" value="1"/>
</dbReference>
<evidence type="ECO:0000256" key="2">
    <source>
        <dbReference type="ARBA" id="ARBA00005988"/>
    </source>
</evidence>
<evidence type="ECO:0000256" key="7">
    <source>
        <dbReference type="PROSITE-ProRule" id="PRU01379"/>
    </source>
</evidence>
<dbReference type="GO" id="GO:0008270">
    <property type="term" value="F:zinc ion binding"/>
    <property type="evidence" value="ECO:0007669"/>
    <property type="project" value="InterPro"/>
</dbReference>
<dbReference type="Proteomes" id="UP000177707">
    <property type="component" value="Unassembled WGS sequence"/>
</dbReference>
<comment type="similarity">
    <text evidence="2 7">Belongs to the peptidase M14 family.</text>
</comment>
<comment type="cofactor">
    <cofactor evidence="1">
        <name>Zn(2+)</name>
        <dbReference type="ChEBI" id="CHEBI:29105"/>
    </cofactor>
</comment>
<feature type="domain" description="Peptidase M14" evidence="8">
    <location>
        <begin position="24"/>
        <end position="298"/>
    </location>
</feature>
<keyword evidence="6" id="KW-0482">Metalloprotease</keyword>
<protein>
    <recommendedName>
        <fullName evidence="8">Peptidase M14 domain-containing protein</fullName>
    </recommendedName>
</protein>
<accession>A0A1G2TXC7</accession>
<dbReference type="Pfam" id="PF00246">
    <property type="entry name" value="Peptidase_M14"/>
    <property type="match status" value="1"/>
</dbReference>
<dbReference type="Gene3D" id="3.40.630.10">
    <property type="entry name" value="Zn peptidases"/>
    <property type="match status" value="1"/>
</dbReference>
<dbReference type="GO" id="GO:0004181">
    <property type="term" value="F:metallocarboxypeptidase activity"/>
    <property type="evidence" value="ECO:0007669"/>
    <property type="project" value="InterPro"/>
</dbReference>
<evidence type="ECO:0000313" key="10">
    <source>
        <dbReference type="Proteomes" id="UP000177707"/>
    </source>
</evidence>
<dbReference type="AlphaFoldDB" id="A0A1G2TXC7"/>
<evidence type="ECO:0000256" key="3">
    <source>
        <dbReference type="ARBA" id="ARBA00022670"/>
    </source>
</evidence>
<dbReference type="GO" id="GO:0005615">
    <property type="term" value="C:extracellular space"/>
    <property type="evidence" value="ECO:0007669"/>
    <property type="project" value="TreeGrafter"/>
</dbReference>
<reference evidence="9 10" key="1">
    <citation type="journal article" date="2016" name="Nat. Commun.">
        <title>Thousands of microbial genomes shed light on interconnected biogeochemical processes in an aquifer system.</title>
        <authorList>
            <person name="Anantharaman K."/>
            <person name="Brown C.T."/>
            <person name="Hug L.A."/>
            <person name="Sharon I."/>
            <person name="Castelle C.J."/>
            <person name="Probst A.J."/>
            <person name="Thomas B.C."/>
            <person name="Singh A."/>
            <person name="Wilkins M.J."/>
            <person name="Karaoz U."/>
            <person name="Brodie E.L."/>
            <person name="Williams K.H."/>
            <person name="Hubbard S.S."/>
            <person name="Banfield J.F."/>
        </authorList>
    </citation>
    <scope>NUCLEOTIDE SEQUENCE [LARGE SCALE GENOMIC DNA]</scope>
</reference>
<keyword evidence="4" id="KW-0378">Hydrolase</keyword>
<dbReference type="STRING" id="1802758.A3A96_00750"/>
<dbReference type="GO" id="GO:0006508">
    <property type="term" value="P:proteolysis"/>
    <property type="evidence" value="ECO:0007669"/>
    <property type="project" value="UniProtKB-KW"/>
</dbReference>
<evidence type="ECO:0000313" key="9">
    <source>
        <dbReference type="EMBL" id="OHB01955.1"/>
    </source>
</evidence>
<gene>
    <name evidence="9" type="ORF">A3A96_00750</name>
</gene>
<evidence type="ECO:0000256" key="6">
    <source>
        <dbReference type="ARBA" id="ARBA00023049"/>
    </source>
</evidence>
<dbReference type="SMART" id="SM00631">
    <property type="entry name" value="Zn_pept"/>
    <property type="match status" value="1"/>
</dbReference>
<organism evidence="9 10">
    <name type="scientific">Candidatus Zambryskibacteria bacterium RIFCSPLOWO2_01_FULL_39_39</name>
    <dbReference type="NCBI Taxonomy" id="1802758"/>
    <lineage>
        <taxon>Bacteria</taxon>
        <taxon>Candidatus Zambryskiibacteriota</taxon>
    </lineage>
</organism>
<evidence type="ECO:0000256" key="4">
    <source>
        <dbReference type="ARBA" id="ARBA00022801"/>
    </source>
</evidence>
<dbReference type="PROSITE" id="PS52035">
    <property type="entry name" value="PEPTIDASE_M14"/>
    <property type="match status" value="1"/>
</dbReference>
<comment type="caution">
    <text evidence="7">Lacks conserved residue(s) required for the propagation of feature annotation.</text>
</comment>
<evidence type="ECO:0000256" key="1">
    <source>
        <dbReference type="ARBA" id="ARBA00001947"/>
    </source>
</evidence>
<sequence>MKNFIIWIVVLAIIGAAIYFVSKKLSSNSEVVDTSKINTGAENNLNATSTTNQNEPETVIGKSAESRDVIAYHFGTGNKEILFIGGIHGGYEWNTSLLAFEAIDYLKANPSVIPANIKVTVLPVLNPDGLNKVVGTSGRFTPSSVPASSATVVGRFNANNVDLNRNFDCDWQTSATWQNKTVSGGSKAFSEPESLAIKNYVETNKPVAIVVWYSSAGGVFASNCHNGVSSETSAITKIFADASGYKAYNEFNFYEITGDMVNWFAKSNIPAVSVLLTNHTDTEWSKNQKGILALLKYYAE</sequence>
<name>A0A1G2TXC7_9BACT</name>
<dbReference type="SUPFAM" id="SSF53187">
    <property type="entry name" value="Zn-dependent exopeptidases"/>
    <property type="match status" value="1"/>
</dbReference>
<dbReference type="PANTHER" id="PTHR11705:SF143">
    <property type="entry name" value="SLL0236 PROTEIN"/>
    <property type="match status" value="1"/>
</dbReference>
<proteinExistence type="inferred from homology"/>
<keyword evidence="5" id="KW-0862">Zinc</keyword>
<comment type="caution">
    <text evidence="9">The sequence shown here is derived from an EMBL/GenBank/DDBJ whole genome shotgun (WGS) entry which is preliminary data.</text>
</comment>
<evidence type="ECO:0000259" key="8">
    <source>
        <dbReference type="PROSITE" id="PS52035"/>
    </source>
</evidence>
<keyword evidence="3" id="KW-0645">Protease</keyword>
<dbReference type="InterPro" id="IPR000834">
    <property type="entry name" value="Peptidase_M14"/>
</dbReference>
<evidence type="ECO:0000256" key="5">
    <source>
        <dbReference type="ARBA" id="ARBA00022833"/>
    </source>
</evidence>